<keyword evidence="3" id="KW-1133">Transmembrane helix</keyword>
<dbReference type="EC" id="3.4.16.4" evidence="4"/>
<dbReference type="NCBIfam" id="TIGR00666">
    <property type="entry name" value="PBP4"/>
    <property type="match status" value="1"/>
</dbReference>
<sequence>MSDVTQRTAKRLVLRLTVVLAVLVAALIAALTVLGPFGDRQSGSPQEAIGPLTDRVPGAVLPQQQSRAVLPAVSTDAPEISATKLTQRMRELMASKDLGKSVSVDVLDPLTGEHLLSRAAGAARTPASTAKLLTTTAALSALGSQHTLSTTTVGEGRTVYLVGGGDVLLGAGESDEGAVNGHAGLATLAEQTAAALEASGQSSVRVILDDTLFEGPAMAAGWDQSDVNIGYVAPVYSVEISAGRLKEGNYVPRSQDPGMAAAKVFAEALADQGLKVSKKVTRGEAPEGATPLGEVKSATIGDQVEFTLDHSDNTAAEALGRLVAIERGEGATFTDTGPAVLAELAEHDVPVDETSLADGSGLSAQSAIPVQTLTAVLALAASDESQGLRPVLTGMPIAGVSGTLAERFEAKSEKPATGLVRAKTGTLSGVSSLAGTVVVTDGRLLTFAVMADQVPSTVAAREALDAFAAELAGCGC</sequence>
<keyword evidence="2 4" id="KW-0378">Hydrolase</keyword>
<dbReference type="InterPro" id="IPR000667">
    <property type="entry name" value="Peptidase_S13"/>
</dbReference>
<gene>
    <name evidence="4" type="primary">dacB</name>
    <name evidence="4" type="ORF">LR394_20085</name>
</gene>
<dbReference type="Gene3D" id="3.40.710.10">
    <property type="entry name" value="DD-peptidase/beta-lactamase superfamily"/>
    <property type="match status" value="2"/>
</dbReference>
<accession>A0A9X1SUQ3</accession>
<dbReference type="AlphaFoldDB" id="A0A9X1SUQ3"/>
<dbReference type="PANTHER" id="PTHR30023:SF0">
    <property type="entry name" value="PENICILLIN-SENSITIVE CARBOXYPEPTIDASE A"/>
    <property type="match status" value="1"/>
</dbReference>
<dbReference type="InterPro" id="IPR012338">
    <property type="entry name" value="Beta-lactam/transpept-like"/>
</dbReference>
<evidence type="ECO:0000313" key="4">
    <source>
        <dbReference type="EMBL" id="MCD5313212.1"/>
    </source>
</evidence>
<dbReference type="RefSeq" id="WP_231444182.1">
    <property type="nucleotide sequence ID" value="NZ_JAJOMB010000010.1"/>
</dbReference>
<comment type="similarity">
    <text evidence="1">Belongs to the peptidase S13 family.</text>
</comment>
<evidence type="ECO:0000256" key="3">
    <source>
        <dbReference type="SAM" id="Phobius"/>
    </source>
</evidence>
<dbReference type="EMBL" id="JAJOMB010000010">
    <property type="protein sequence ID" value="MCD5313212.1"/>
    <property type="molecule type" value="Genomic_DNA"/>
</dbReference>
<evidence type="ECO:0000256" key="1">
    <source>
        <dbReference type="ARBA" id="ARBA00006096"/>
    </source>
</evidence>
<proteinExistence type="inferred from homology"/>
<evidence type="ECO:0000256" key="2">
    <source>
        <dbReference type="ARBA" id="ARBA00022801"/>
    </source>
</evidence>
<dbReference type="PRINTS" id="PR00922">
    <property type="entry name" value="DADACBPTASE3"/>
</dbReference>
<feature type="transmembrane region" description="Helical" evidence="3">
    <location>
        <begin position="12"/>
        <end position="37"/>
    </location>
</feature>
<dbReference type="SUPFAM" id="SSF56601">
    <property type="entry name" value="beta-lactamase/transpeptidase-like"/>
    <property type="match status" value="1"/>
</dbReference>
<dbReference type="Proteomes" id="UP001138997">
    <property type="component" value="Unassembled WGS sequence"/>
</dbReference>
<dbReference type="PANTHER" id="PTHR30023">
    <property type="entry name" value="D-ALANYL-D-ALANINE CARBOXYPEPTIDASE"/>
    <property type="match status" value="1"/>
</dbReference>
<dbReference type="GO" id="GO:0009002">
    <property type="term" value="F:serine-type D-Ala-D-Ala carboxypeptidase activity"/>
    <property type="evidence" value="ECO:0007669"/>
    <property type="project" value="UniProtKB-EC"/>
</dbReference>
<dbReference type="GO" id="GO:0006508">
    <property type="term" value="P:proteolysis"/>
    <property type="evidence" value="ECO:0007669"/>
    <property type="project" value="InterPro"/>
</dbReference>
<dbReference type="Pfam" id="PF02113">
    <property type="entry name" value="Peptidase_S13"/>
    <property type="match status" value="2"/>
</dbReference>
<keyword evidence="5" id="KW-1185">Reference proteome</keyword>
<organism evidence="4 5">
    <name type="scientific">Kineosporia babensis</name>
    <dbReference type="NCBI Taxonomy" id="499548"/>
    <lineage>
        <taxon>Bacteria</taxon>
        <taxon>Bacillati</taxon>
        <taxon>Actinomycetota</taxon>
        <taxon>Actinomycetes</taxon>
        <taxon>Kineosporiales</taxon>
        <taxon>Kineosporiaceae</taxon>
        <taxon>Kineosporia</taxon>
    </lineage>
</organism>
<comment type="caution">
    <text evidence="4">The sequence shown here is derived from an EMBL/GenBank/DDBJ whole genome shotgun (WGS) entry which is preliminary data.</text>
</comment>
<evidence type="ECO:0000313" key="5">
    <source>
        <dbReference type="Proteomes" id="UP001138997"/>
    </source>
</evidence>
<protein>
    <submittedName>
        <fullName evidence="4">D-alanyl-D-alanine carboxypeptidase/D-alanyl-D-alanine-endopeptidase</fullName>
        <ecNumber evidence="4">3.4.16.4</ecNumber>
    </submittedName>
</protein>
<name>A0A9X1SUQ3_9ACTN</name>
<keyword evidence="3" id="KW-0472">Membrane</keyword>
<reference evidence="4" key="1">
    <citation type="submission" date="2021-11" db="EMBL/GenBank/DDBJ databases">
        <title>Streptomyces corallinus and Kineosporia corallina sp. nov., two new coral-derived marine actinobacteria.</title>
        <authorList>
            <person name="Buangrab K."/>
            <person name="Sutthacheep M."/>
            <person name="Yeemin T."/>
            <person name="Harunari E."/>
            <person name="Igarashi Y."/>
            <person name="Sripreechasak P."/>
            <person name="Kanchanasin P."/>
            <person name="Tanasupawat S."/>
            <person name="Phongsopitanun W."/>
        </authorList>
    </citation>
    <scope>NUCLEOTIDE SEQUENCE</scope>
    <source>
        <strain evidence="4">JCM 31032</strain>
    </source>
</reference>
<dbReference type="GO" id="GO:0000270">
    <property type="term" value="P:peptidoglycan metabolic process"/>
    <property type="evidence" value="ECO:0007669"/>
    <property type="project" value="TreeGrafter"/>
</dbReference>
<keyword evidence="3" id="KW-0812">Transmembrane</keyword>
<keyword evidence="4" id="KW-0645">Protease</keyword>
<keyword evidence="4" id="KW-0121">Carboxypeptidase</keyword>